<comment type="caution">
    <text evidence="6">The sequence shown here is derived from an EMBL/GenBank/DDBJ whole genome shotgun (WGS) entry which is preliminary data.</text>
</comment>
<dbReference type="InterPro" id="IPR050438">
    <property type="entry name" value="LMW_PTPase"/>
</dbReference>
<comment type="similarity">
    <text evidence="1">Belongs to the low molecular weight phosphotyrosine protein phosphatase family.</text>
</comment>
<evidence type="ECO:0000256" key="2">
    <source>
        <dbReference type="ARBA" id="ARBA00013064"/>
    </source>
</evidence>
<gene>
    <name evidence="6" type="ORF">ACFSYJ_23030</name>
</gene>
<sequence>MSDTAGIGEFSHVASRRVRTPHLVFVCSGNICRSPMAELVFRHALEEAGLADSVRVSSAGIGPWHVGEPADERARATLAAHGYPTSHVASEVDEDQLDADLLLCADDGHVSFLRARATDPSRVRLLRSFDPSAPEGAEIPDPYYGGDNGFTEVLGMIERSVPALLDWVRSHT</sequence>
<evidence type="ECO:0000313" key="6">
    <source>
        <dbReference type="EMBL" id="MFD2461498.1"/>
    </source>
</evidence>
<dbReference type="CDD" id="cd16343">
    <property type="entry name" value="LMWPTP"/>
    <property type="match status" value="1"/>
</dbReference>
<organism evidence="6 7">
    <name type="scientific">Amycolatopsis samaneae</name>
    <dbReference type="NCBI Taxonomy" id="664691"/>
    <lineage>
        <taxon>Bacteria</taxon>
        <taxon>Bacillati</taxon>
        <taxon>Actinomycetota</taxon>
        <taxon>Actinomycetes</taxon>
        <taxon>Pseudonocardiales</taxon>
        <taxon>Pseudonocardiaceae</taxon>
        <taxon>Amycolatopsis</taxon>
    </lineage>
</organism>
<dbReference type="SUPFAM" id="SSF52788">
    <property type="entry name" value="Phosphotyrosine protein phosphatases I"/>
    <property type="match status" value="1"/>
</dbReference>
<evidence type="ECO:0000256" key="3">
    <source>
        <dbReference type="ARBA" id="ARBA00022801"/>
    </source>
</evidence>
<name>A0ABW5GKZ4_9PSEU</name>
<dbReference type="GO" id="GO:0004725">
    <property type="term" value="F:protein tyrosine phosphatase activity"/>
    <property type="evidence" value="ECO:0007669"/>
    <property type="project" value="UniProtKB-EC"/>
</dbReference>
<evidence type="ECO:0000256" key="4">
    <source>
        <dbReference type="ARBA" id="ARBA00022912"/>
    </source>
</evidence>
<dbReference type="Proteomes" id="UP001597419">
    <property type="component" value="Unassembled WGS sequence"/>
</dbReference>
<accession>A0ABW5GKZ4</accession>
<dbReference type="PRINTS" id="PR00719">
    <property type="entry name" value="LMWPTPASE"/>
</dbReference>
<protein>
    <recommendedName>
        <fullName evidence="2">protein-tyrosine-phosphatase</fullName>
        <ecNumber evidence="2">3.1.3.48</ecNumber>
    </recommendedName>
</protein>
<dbReference type="InterPro" id="IPR017867">
    <property type="entry name" value="Tyr_phospatase_low_mol_wt"/>
</dbReference>
<dbReference type="PANTHER" id="PTHR11717:SF7">
    <property type="entry name" value="LOW MOLECULAR WEIGHT PHOSPHOTYROSINE PROTEIN PHOSPHATASE"/>
    <property type="match status" value="1"/>
</dbReference>
<evidence type="ECO:0000313" key="7">
    <source>
        <dbReference type="Proteomes" id="UP001597419"/>
    </source>
</evidence>
<evidence type="ECO:0000259" key="5">
    <source>
        <dbReference type="SMART" id="SM00226"/>
    </source>
</evidence>
<dbReference type="RefSeq" id="WP_345404630.1">
    <property type="nucleotide sequence ID" value="NZ_BAABHG010000016.1"/>
</dbReference>
<dbReference type="InterPro" id="IPR023485">
    <property type="entry name" value="Ptyr_pPase"/>
</dbReference>
<reference evidence="7" key="1">
    <citation type="journal article" date="2019" name="Int. J. Syst. Evol. Microbiol.">
        <title>The Global Catalogue of Microorganisms (GCM) 10K type strain sequencing project: providing services to taxonomists for standard genome sequencing and annotation.</title>
        <authorList>
            <consortium name="The Broad Institute Genomics Platform"/>
            <consortium name="The Broad Institute Genome Sequencing Center for Infectious Disease"/>
            <person name="Wu L."/>
            <person name="Ma J."/>
        </authorList>
    </citation>
    <scope>NUCLEOTIDE SEQUENCE [LARGE SCALE GENOMIC DNA]</scope>
    <source>
        <strain evidence="7">CGMCC 4.7643</strain>
    </source>
</reference>
<keyword evidence="7" id="KW-1185">Reference proteome</keyword>
<proteinExistence type="inferred from homology"/>
<keyword evidence="3 6" id="KW-0378">Hydrolase</keyword>
<dbReference type="PANTHER" id="PTHR11717">
    <property type="entry name" value="LOW MOLECULAR WEIGHT PROTEIN TYROSINE PHOSPHATASE"/>
    <property type="match status" value="1"/>
</dbReference>
<keyword evidence="4" id="KW-0904">Protein phosphatase</keyword>
<dbReference type="InterPro" id="IPR036196">
    <property type="entry name" value="Ptyr_pPase_sf"/>
</dbReference>
<feature type="domain" description="Phosphotyrosine protein phosphatase I" evidence="5">
    <location>
        <begin position="21"/>
        <end position="167"/>
    </location>
</feature>
<dbReference type="EMBL" id="JBHUKU010000013">
    <property type="protein sequence ID" value="MFD2461498.1"/>
    <property type="molecule type" value="Genomic_DNA"/>
</dbReference>
<dbReference type="Pfam" id="PF01451">
    <property type="entry name" value="LMWPc"/>
    <property type="match status" value="1"/>
</dbReference>
<dbReference type="SMART" id="SM00226">
    <property type="entry name" value="LMWPc"/>
    <property type="match status" value="1"/>
</dbReference>
<evidence type="ECO:0000256" key="1">
    <source>
        <dbReference type="ARBA" id="ARBA00011063"/>
    </source>
</evidence>
<dbReference type="EC" id="3.1.3.48" evidence="2"/>
<dbReference type="Gene3D" id="3.40.50.2300">
    <property type="match status" value="1"/>
</dbReference>